<dbReference type="EMBL" id="ADBJ01000044">
    <property type="protein sequence ID" value="EFA77111.1"/>
    <property type="molecule type" value="Genomic_DNA"/>
</dbReference>
<dbReference type="AlphaFoldDB" id="D3BPA1"/>
<accession>D3BPA1</accession>
<name>D3BPA1_HETP5</name>
<dbReference type="GeneID" id="31365336"/>
<dbReference type="Proteomes" id="UP000001396">
    <property type="component" value="Unassembled WGS sequence"/>
</dbReference>
<keyword evidence="2" id="KW-1185">Reference proteome</keyword>
<sequence>MAPNFMFSLASENGGNGYIDKKSIDQYSIKTKVSYINFVQNIVFYFKFCPYSQLYCITIRCSYLKTDLRCTNSQQSTGTTQGNLSTQPTLNFQWLFFCSWFDEDVYHNEESKSHMAQWFVSEMYYKISLSTSRTSKP</sequence>
<reference evidence="1 2" key="1">
    <citation type="journal article" date="2011" name="Genome Res.">
        <title>Phylogeny-wide analysis of social amoeba genomes highlights ancient origins for complex intercellular communication.</title>
        <authorList>
            <person name="Heidel A.J."/>
            <person name="Lawal H.M."/>
            <person name="Felder M."/>
            <person name="Schilde C."/>
            <person name="Helps N.R."/>
            <person name="Tunggal B."/>
            <person name="Rivero F."/>
            <person name="John U."/>
            <person name="Schleicher M."/>
            <person name="Eichinger L."/>
            <person name="Platzer M."/>
            <person name="Noegel A.A."/>
            <person name="Schaap P."/>
            <person name="Gloeckner G."/>
        </authorList>
    </citation>
    <scope>NUCLEOTIDE SEQUENCE [LARGE SCALE GENOMIC DNA]</scope>
    <source>
        <strain evidence="2">ATCC 26659 / Pp 5 / PN500</strain>
    </source>
</reference>
<protein>
    <submittedName>
        <fullName evidence="1">Uncharacterized protein</fullName>
    </submittedName>
</protein>
<evidence type="ECO:0000313" key="2">
    <source>
        <dbReference type="Proteomes" id="UP000001396"/>
    </source>
</evidence>
<organism evidence="1 2">
    <name type="scientific">Heterostelium pallidum (strain ATCC 26659 / Pp 5 / PN500)</name>
    <name type="common">Cellular slime mold</name>
    <name type="synonym">Polysphondylium pallidum</name>
    <dbReference type="NCBI Taxonomy" id="670386"/>
    <lineage>
        <taxon>Eukaryota</taxon>
        <taxon>Amoebozoa</taxon>
        <taxon>Evosea</taxon>
        <taxon>Eumycetozoa</taxon>
        <taxon>Dictyostelia</taxon>
        <taxon>Acytosteliales</taxon>
        <taxon>Acytosteliaceae</taxon>
        <taxon>Heterostelium</taxon>
    </lineage>
</organism>
<evidence type="ECO:0000313" key="1">
    <source>
        <dbReference type="EMBL" id="EFA77111.1"/>
    </source>
</evidence>
<gene>
    <name evidence="1" type="ORF">PPL_09864</name>
</gene>
<comment type="caution">
    <text evidence="1">The sequence shown here is derived from an EMBL/GenBank/DDBJ whole genome shotgun (WGS) entry which is preliminary data.</text>
</comment>
<proteinExistence type="predicted"/>
<dbReference type="InParanoid" id="D3BPA1"/>
<dbReference type="RefSeq" id="XP_020429240.1">
    <property type="nucleotide sequence ID" value="XM_020580653.1"/>
</dbReference>